<dbReference type="PROSITE" id="PS50053">
    <property type="entry name" value="UBIQUITIN_2"/>
    <property type="match status" value="1"/>
</dbReference>
<proteinExistence type="predicted"/>
<dbReference type="Pfam" id="PF01521">
    <property type="entry name" value="Fe-S_biosyn"/>
    <property type="match status" value="1"/>
</dbReference>
<feature type="transmembrane region" description="Helical" evidence="2">
    <location>
        <begin position="561"/>
        <end position="580"/>
    </location>
</feature>
<dbReference type="InterPro" id="IPR025390">
    <property type="entry name" value="Dsc3_C"/>
</dbReference>
<dbReference type="RefSeq" id="XP_024672260.1">
    <property type="nucleotide sequence ID" value="XM_024815085.1"/>
</dbReference>
<dbReference type="Gene3D" id="3.10.20.90">
    <property type="entry name" value="Phosphatidylinositol 3-kinase Catalytic Subunit, Chain A, domain 1"/>
    <property type="match status" value="1"/>
</dbReference>
<dbReference type="GO" id="GO:0044695">
    <property type="term" value="C:Dsc E3 ubiquitin ligase complex"/>
    <property type="evidence" value="ECO:0007669"/>
    <property type="project" value="InterPro"/>
</dbReference>
<dbReference type="InterPro" id="IPR035903">
    <property type="entry name" value="HesB-like_dom_sf"/>
</dbReference>
<protein>
    <submittedName>
        <fullName evidence="4">Putative conserved membrane protein</fullName>
    </submittedName>
</protein>
<feature type="compositionally biased region" description="Polar residues" evidence="1">
    <location>
        <begin position="86"/>
        <end position="105"/>
    </location>
</feature>
<feature type="domain" description="Ubiquitin-like" evidence="3">
    <location>
        <begin position="278"/>
        <end position="339"/>
    </location>
</feature>
<feature type="compositionally biased region" description="Basic residues" evidence="1">
    <location>
        <begin position="127"/>
        <end position="139"/>
    </location>
</feature>
<evidence type="ECO:0000313" key="4">
    <source>
        <dbReference type="EMBL" id="PLB38248.1"/>
    </source>
</evidence>
<dbReference type="InterPro" id="IPR019413">
    <property type="entry name" value="Dsc3_ub-like_dom"/>
</dbReference>
<organism evidence="4 5">
    <name type="scientific">Aspergillus candidus</name>
    <dbReference type="NCBI Taxonomy" id="41067"/>
    <lineage>
        <taxon>Eukaryota</taxon>
        <taxon>Fungi</taxon>
        <taxon>Dikarya</taxon>
        <taxon>Ascomycota</taxon>
        <taxon>Pezizomycotina</taxon>
        <taxon>Eurotiomycetes</taxon>
        <taxon>Eurotiomycetidae</taxon>
        <taxon>Eurotiales</taxon>
        <taxon>Aspergillaceae</taxon>
        <taxon>Aspergillus</taxon>
        <taxon>Aspergillus subgen. Circumdati</taxon>
    </lineage>
</organism>
<feature type="region of interest" description="Disordered" evidence="1">
    <location>
        <begin position="236"/>
        <end position="274"/>
    </location>
</feature>
<keyword evidence="2" id="KW-0812">Transmembrane</keyword>
<dbReference type="SUPFAM" id="SSF54236">
    <property type="entry name" value="Ubiquitin-like"/>
    <property type="match status" value="1"/>
</dbReference>
<dbReference type="InterPro" id="IPR000361">
    <property type="entry name" value="ATAP_core_dom"/>
</dbReference>
<reference evidence="4 5" key="1">
    <citation type="submission" date="2017-12" db="EMBL/GenBank/DDBJ databases">
        <authorList>
            <consortium name="DOE Joint Genome Institute"/>
            <person name="Haridas S."/>
            <person name="Kjaerbolling I."/>
            <person name="Vesth T.C."/>
            <person name="Frisvad J.C."/>
            <person name="Nybo J.L."/>
            <person name="Theobald S."/>
            <person name="Kuo A."/>
            <person name="Bowyer P."/>
            <person name="Matsuda Y."/>
            <person name="Mondo S."/>
            <person name="Lyhne E.K."/>
            <person name="Kogle M.E."/>
            <person name="Clum A."/>
            <person name="Lipzen A."/>
            <person name="Salamov A."/>
            <person name="Ngan C.Y."/>
            <person name="Daum C."/>
            <person name="Chiniquy J."/>
            <person name="Barry K."/>
            <person name="LaButti K."/>
            <person name="Simmons B.A."/>
            <person name="Magnuson J.K."/>
            <person name="Mortensen U.H."/>
            <person name="Larsen T.O."/>
            <person name="Grigoriev I.V."/>
            <person name="Baker S.E."/>
            <person name="Andersen M.R."/>
            <person name="Nordberg H.P."/>
            <person name="Cantor M.N."/>
            <person name="Hua S.X."/>
        </authorList>
    </citation>
    <scope>NUCLEOTIDE SEQUENCE [LARGE SCALE GENOMIC DNA]</scope>
    <source>
        <strain evidence="4 5">CBS 102.13</strain>
    </source>
</reference>
<dbReference type="OrthoDB" id="2556122at2759"/>
<dbReference type="InterPro" id="IPR029071">
    <property type="entry name" value="Ubiquitin-like_domsf"/>
</dbReference>
<dbReference type="GO" id="GO:0051536">
    <property type="term" value="F:iron-sulfur cluster binding"/>
    <property type="evidence" value="ECO:0007669"/>
    <property type="project" value="InterPro"/>
</dbReference>
<dbReference type="Pfam" id="PF13373">
    <property type="entry name" value="Dsc3_C"/>
    <property type="match status" value="1"/>
</dbReference>
<evidence type="ECO:0000256" key="2">
    <source>
        <dbReference type="SAM" id="Phobius"/>
    </source>
</evidence>
<feature type="transmembrane region" description="Helical" evidence="2">
    <location>
        <begin position="531"/>
        <end position="549"/>
    </location>
</feature>
<dbReference type="STRING" id="41067.A0A2I2FC88"/>
<feature type="region of interest" description="Disordered" evidence="1">
    <location>
        <begin position="338"/>
        <end position="377"/>
    </location>
</feature>
<accession>A0A2I2FC88</accession>
<dbReference type="InterPro" id="IPR016092">
    <property type="entry name" value="ATAP"/>
</dbReference>
<sequence length="581" mass="63313">MSLCRATMRPPVTSSATMLGFARKTSTGTPTRSLRLFSSYGNSYRSSKRDMQTATAYRPHSLPSSFPPPRANGGSGTISADFPPTRETTFQQKPEQRSDPSTVKSSESEPQKQTSAEPATTAPKATGKPRRKLRPRKAAMKVTPLAIEQLRKLVSQPDPKFIRVGVKNRGCSGLAYHLEYVEKPGAFDEVVEQDGVKVLIDSKALFSIIGSEMDWQEDKLSRRFVFRNPNINSFVRLDQKPHAPPAEIPHEPKMTSPHIQTPDPSPKDNDPTPTTDALFLVIRFSASLPDLPLEVYSPETTTAAGLKQLIRTRLPPDLSAHRLRLIYAGRGLEDTRPLSVTLRLPPPPLSLRARLSLDDDSNGYPEDKGKGKQPVREPPRLYVHCSIGDIVLSAVDLAAEAAVASTLQQQKQAQSQSQSQSQPGGDNEAADDQQRSTTTPAPRGFDRLLSAGFTPADVSMLRAQFLAIQSVSRTPDTMPSGAELRELEDRWMDEGSSPMANATGTGGDGGVAFADDDGGFGSGSHGAIDDMLWGAVMGFFWPVGCAMWLRREEGIWSWRKGLAVFVGIVVNMAFGAMRVMG</sequence>
<dbReference type="PANTHER" id="PTHR28049:SF1">
    <property type="entry name" value="DSC E3 UBIQUITIN LIGASE COMPLEX SUBUNIT 3"/>
    <property type="match status" value="1"/>
</dbReference>
<feature type="compositionally biased region" description="Basic and acidic residues" evidence="1">
    <location>
        <begin position="365"/>
        <end position="377"/>
    </location>
</feature>
<dbReference type="Pfam" id="PF10302">
    <property type="entry name" value="Dsc3_N"/>
    <property type="match status" value="1"/>
</dbReference>
<name>A0A2I2FC88_ASPCN</name>
<keyword evidence="2" id="KW-0472">Membrane</keyword>
<dbReference type="SUPFAM" id="SSF89360">
    <property type="entry name" value="HesB-like domain"/>
    <property type="match status" value="1"/>
</dbReference>
<dbReference type="GO" id="GO:0016226">
    <property type="term" value="P:iron-sulfur cluster assembly"/>
    <property type="evidence" value="ECO:0007669"/>
    <property type="project" value="InterPro"/>
</dbReference>
<feature type="compositionally biased region" description="Low complexity" evidence="1">
    <location>
        <begin position="410"/>
        <end position="422"/>
    </location>
</feature>
<dbReference type="Gene3D" id="2.60.300.12">
    <property type="entry name" value="HesB-like domain"/>
    <property type="match status" value="1"/>
</dbReference>
<feature type="region of interest" description="Disordered" evidence="1">
    <location>
        <begin position="43"/>
        <end position="139"/>
    </location>
</feature>
<dbReference type="EMBL" id="KZ559137">
    <property type="protein sequence ID" value="PLB38248.1"/>
    <property type="molecule type" value="Genomic_DNA"/>
</dbReference>
<dbReference type="InterPro" id="IPR000626">
    <property type="entry name" value="Ubiquitin-like_dom"/>
</dbReference>
<evidence type="ECO:0000313" key="5">
    <source>
        <dbReference type="Proteomes" id="UP000234585"/>
    </source>
</evidence>
<feature type="region of interest" description="Disordered" evidence="1">
    <location>
        <begin position="410"/>
        <end position="448"/>
    </location>
</feature>
<gene>
    <name evidence="4" type="ORF">BDW47DRAFT_117502</name>
</gene>
<keyword evidence="5" id="KW-1185">Reference proteome</keyword>
<evidence type="ECO:0000259" key="3">
    <source>
        <dbReference type="PROSITE" id="PS50053"/>
    </source>
</evidence>
<dbReference type="PANTHER" id="PTHR28049">
    <property type="entry name" value="TRANSMEMBRANE PROTEIN YOR223W"/>
    <property type="match status" value="1"/>
</dbReference>
<dbReference type="NCBIfam" id="TIGR00049">
    <property type="entry name" value="iron-sulfur cluster assembly accessory protein"/>
    <property type="match status" value="1"/>
</dbReference>
<keyword evidence="2" id="KW-1133">Transmembrane helix</keyword>
<dbReference type="Proteomes" id="UP000234585">
    <property type="component" value="Unassembled WGS sequence"/>
</dbReference>
<dbReference type="AlphaFoldDB" id="A0A2I2FC88"/>
<dbReference type="GO" id="GO:0005783">
    <property type="term" value="C:endoplasmic reticulum"/>
    <property type="evidence" value="ECO:0007669"/>
    <property type="project" value="TreeGrafter"/>
</dbReference>
<evidence type="ECO:0000256" key="1">
    <source>
        <dbReference type="SAM" id="MobiDB-lite"/>
    </source>
</evidence>
<dbReference type="InterPro" id="IPR045226">
    <property type="entry name" value="Dsc3"/>
</dbReference>
<dbReference type="GeneID" id="36522245"/>
<dbReference type="CDD" id="cd17039">
    <property type="entry name" value="Ubl_ubiquitin_like"/>
    <property type="match status" value="1"/>
</dbReference>